<evidence type="ECO:0000313" key="4">
    <source>
        <dbReference type="EMBL" id="KAK6126693.1"/>
    </source>
</evidence>
<dbReference type="EMBL" id="JABTTQ020002020">
    <property type="protein sequence ID" value="KAK6126693.1"/>
    <property type="molecule type" value="Genomic_DNA"/>
</dbReference>
<accession>A0ABR0UWM6</accession>
<evidence type="ECO:0000313" key="5">
    <source>
        <dbReference type="Proteomes" id="UP001318860"/>
    </source>
</evidence>
<evidence type="ECO:0000259" key="3">
    <source>
        <dbReference type="PROSITE" id="PS50158"/>
    </source>
</evidence>
<feature type="region of interest" description="Disordered" evidence="2">
    <location>
        <begin position="281"/>
        <end position="337"/>
    </location>
</feature>
<feature type="compositionally biased region" description="Basic and acidic residues" evidence="2">
    <location>
        <begin position="289"/>
        <end position="337"/>
    </location>
</feature>
<dbReference type="InterPro" id="IPR025836">
    <property type="entry name" value="Zn_knuckle_CX2CX4HX4C"/>
</dbReference>
<dbReference type="Proteomes" id="UP001318860">
    <property type="component" value="Unassembled WGS sequence"/>
</dbReference>
<protein>
    <recommendedName>
        <fullName evidence="3">CCHC-type domain-containing protein</fullName>
    </recommendedName>
</protein>
<organism evidence="4 5">
    <name type="scientific">Rehmannia glutinosa</name>
    <name type="common">Chinese foxglove</name>
    <dbReference type="NCBI Taxonomy" id="99300"/>
    <lineage>
        <taxon>Eukaryota</taxon>
        <taxon>Viridiplantae</taxon>
        <taxon>Streptophyta</taxon>
        <taxon>Embryophyta</taxon>
        <taxon>Tracheophyta</taxon>
        <taxon>Spermatophyta</taxon>
        <taxon>Magnoliopsida</taxon>
        <taxon>eudicotyledons</taxon>
        <taxon>Gunneridae</taxon>
        <taxon>Pentapetalae</taxon>
        <taxon>asterids</taxon>
        <taxon>lamiids</taxon>
        <taxon>Lamiales</taxon>
        <taxon>Orobanchaceae</taxon>
        <taxon>Rehmannieae</taxon>
        <taxon>Rehmannia</taxon>
    </lineage>
</organism>
<dbReference type="Pfam" id="PF14392">
    <property type="entry name" value="zf-CCHC_4"/>
    <property type="match status" value="1"/>
</dbReference>
<evidence type="ECO:0000256" key="2">
    <source>
        <dbReference type="SAM" id="MobiDB-lite"/>
    </source>
</evidence>
<gene>
    <name evidence="4" type="ORF">DH2020_039562</name>
</gene>
<dbReference type="InterPro" id="IPR040256">
    <property type="entry name" value="At4g02000-like"/>
</dbReference>
<evidence type="ECO:0000256" key="1">
    <source>
        <dbReference type="PROSITE-ProRule" id="PRU00047"/>
    </source>
</evidence>
<dbReference type="PROSITE" id="PS50158">
    <property type="entry name" value="ZF_CCHC"/>
    <property type="match status" value="1"/>
</dbReference>
<sequence>MDTDLSLRLRSFSLTSKESEDIALDEKDIVKSRAECEKSLVRDGKTWSFDSQYLILREWSKNIMDDMENFKTIDLWVQLWGIPCHWTSIEIGMKIGTKFKSVKDIIIPETGSSVGRHIKILVEVDLEKPLMRGTNLKLDGETYWISFKYENFQSFCFTCGLIGHTERSCQNRKEDLGRNSLKEGQFGDWMRAMDFGVFRYGQRSPKNTASTTIGEPSGSNEIIRNEVEGVKNQNHVLGKVLEKEVGVEAEKFQGGHPSSVLRNMDNLPNMKVMEVRRTTLEINTKGQAKTKEDNKENERSSELDTHKKDEKREYGNRIPLKERHEGNQNGCENHKLEEKVEERKVFKKYSGKKIQS</sequence>
<dbReference type="InterPro" id="IPR001878">
    <property type="entry name" value="Znf_CCHC"/>
</dbReference>
<keyword evidence="1" id="KW-0479">Metal-binding</keyword>
<keyword evidence="5" id="KW-1185">Reference proteome</keyword>
<keyword evidence="1" id="KW-0863">Zinc-finger</keyword>
<proteinExistence type="predicted"/>
<dbReference type="PANTHER" id="PTHR31286">
    <property type="entry name" value="GLYCINE-RICH CELL WALL STRUCTURAL PROTEIN 1.8-LIKE"/>
    <property type="match status" value="1"/>
</dbReference>
<name>A0ABR0UWM6_REHGL</name>
<feature type="domain" description="CCHC-type" evidence="3">
    <location>
        <begin position="156"/>
        <end position="171"/>
    </location>
</feature>
<comment type="caution">
    <text evidence="4">The sequence shown here is derived from an EMBL/GenBank/DDBJ whole genome shotgun (WGS) entry which is preliminary data.</text>
</comment>
<reference evidence="4 5" key="1">
    <citation type="journal article" date="2021" name="Comput. Struct. Biotechnol. J.">
        <title>De novo genome assembly of the potent medicinal plant Rehmannia glutinosa using nanopore technology.</title>
        <authorList>
            <person name="Ma L."/>
            <person name="Dong C."/>
            <person name="Song C."/>
            <person name="Wang X."/>
            <person name="Zheng X."/>
            <person name="Niu Y."/>
            <person name="Chen S."/>
            <person name="Feng W."/>
        </authorList>
    </citation>
    <scope>NUCLEOTIDE SEQUENCE [LARGE SCALE GENOMIC DNA]</scope>
    <source>
        <strain evidence="4">DH-2019</strain>
    </source>
</reference>
<keyword evidence="1" id="KW-0862">Zinc</keyword>
<dbReference type="PANTHER" id="PTHR31286:SF178">
    <property type="entry name" value="DUF4283 DOMAIN-CONTAINING PROTEIN"/>
    <property type="match status" value="1"/>
</dbReference>